<evidence type="ECO:0000313" key="2">
    <source>
        <dbReference type="Proteomes" id="UP001165960"/>
    </source>
</evidence>
<sequence length="290" mass="32032">MFTITKAARQVLCTPILEQSRNMATLREIQLRLKSVSNISKITKSMKMIASTKMTKAQRAMNNARIYGQSSQAFIKHAEPKTEGEASTIVVTVSGDRGLCGGIHSSVSKASKRYLAENPEAPIYILGDKAKIQISRSNRQNLRLSFNQIGKAVPTYAEASAIADKILSDDVKFDKIEIIYNKFLSVIAYEATRIQSYSVDAIKASAGFSAFELEEDEVLQNFQEFLFSNAVYWTLVEGYAAEMAAKRTSMENATKNAGDMIQKLTLSYNRGRQAVITNELIDIIVGASAL</sequence>
<dbReference type="Proteomes" id="UP001165960">
    <property type="component" value="Unassembled WGS sequence"/>
</dbReference>
<gene>
    <name evidence="1" type="primary">ATP3_1</name>
    <name evidence="1" type="ORF">DSO57_1011733</name>
</gene>
<organism evidence="1 2">
    <name type="scientific">Entomophthora muscae</name>
    <dbReference type="NCBI Taxonomy" id="34485"/>
    <lineage>
        <taxon>Eukaryota</taxon>
        <taxon>Fungi</taxon>
        <taxon>Fungi incertae sedis</taxon>
        <taxon>Zoopagomycota</taxon>
        <taxon>Entomophthoromycotina</taxon>
        <taxon>Entomophthoromycetes</taxon>
        <taxon>Entomophthorales</taxon>
        <taxon>Entomophthoraceae</taxon>
        <taxon>Entomophthora</taxon>
    </lineage>
</organism>
<proteinExistence type="predicted"/>
<name>A0ACC2T638_9FUNG</name>
<accession>A0ACC2T638</accession>
<evidence type="ECO:0000313" key="1">
    <source>
        <dbReference type="EMBL" id="KAJ9070118.1"/>
    </source>
</evidence>
<comment type="caution">
    <text evidence="1">The sequence shown here is derived from an EMBL/GenBank/DDBJ whole genome shotgun (WGS) entry which is preliminary data.</text>
</comment>
<keyword evidence="2" id="KW-1185">Reference proteome</keyword>
<reference evidence="1" key="1">
    <citation type="submission" date="2022-04" db="EMBL/GenBank/DDBJ databases">
        <title>Genome of the entomopathogenic fungus Entomophthora muscae.</title>
        <authorList>
            <person name="Elya C."/>
            <person name="Lovett B.R."/>
            <person name="Lee E."/>
            <person name="Macias A.M."/>
            <person name="Hajek A.E."/>
            <person name="De Bivort B.L."/>
            <person name="Kasson M.T."/>
            <person name="De Fine Licht H.H."/>
            <person name="Stajich J.E."/>
        </authorList>
    </citation>
    <scope>NUCLEOTIDE SEQUENCE</scope>
    <source>
        <strain evidence="1">Berkeley</strain>
    </source>
</reference>
<protein>
    <submittedName>
        <fullName evidence="1">Atp3 gamma subunit of the F1 sector of mitochondrial F1F0 ATP synthase</fullName>
    </submittedName>
</protein>
<dbReference type="EMBL" id="QTSX02003591">
    <property type="protein sequence ID" value="KAJ9070118.1"/>
    <property type="molecule type" value="Genomic_DNA"/>
</dbReference>